<evidence type="ECO:0000313" key="2">
    <source>
        <dbReference type="Proteomes" id="UP000187203"/>
    </source>
</evidence>
<dbReference type="Proteomes" id="UP000187203">
    <property type="component" value="Unassembled WGS sequence"/>
</dbReference>
<proteinExistence type="predicted"/>
<dbReference type="EMBL" id="AWUE01021600">
    <property type="protein sequence ID" value="OMO61588.1"/>
    <property type="molecule type" value="Genomic_DNA"/>
</dbReference>
<accession>A0A1R3GTY5</accession>
<reference evidence="2" key="1">
    <citation type="submission" date="2013-09" db="EMBL/GenBank/DDBJ databases">
        <title>Corchorus olitorius genome sequencing.</title>
        <authorList>
            <person name="Alam M."/>
            <person name="Haque M.S."/>
            <person name="Islam M.S."/>
            <person name="Emdad E.M."/>
            <person name="Islam M.M."/>
            <person name="Ahmed B."/>
            <person name="Halim A."/>
            <person name="Hossen Q.M.M."/>
            <person name="Hossain M.Z."/>
            <person name="Ahmed R."/>
            <person name="Khan M.M."/>
            <person name="Islam R."/>
            <person name="Rashid M.M."/>
            <person name="Khan S.A."/>
            <person name="Rahman M.S."/>
            <person name="Alam M."/>
            <person name="Yahiya A.S."/>
            <person name="Khan M.S."/>
            <person name="Azam M.S."/>
            <person name="Haque T."/>
            <person name="Lashkar M.Z.H."/>
            <person name="Akhand A.I."/>
            <person name="Morshed G."/>
            <person name="Roy S."/>
            <person name="Uddin K.S."/>
            <person name="Rabeya T."/>
            <person name="Hossain A.S."/>
            <person name="Chowdhury A."/>
            <person name="Snigdha A.R."/>
            <person name="Mortoza M.S."/>
            <person name="Matin S.A."/>
            <person name="Hoque S.M.E."/>
            <person name="Islam M.K."/>
            <person name="Roy D.K."/>
            <person name="Haider R."/>
            <person name="Moosa M.M."/>
            <person name="Elias S.M."/>
            <person name="Hasan A.M."/>
            <person name="Jahan S."/>
            <person name="Shafiuddin M."/>
            <person name="Mahmood N."/>
            <person name="Shommy N.S."/>
        </authorList>
    </citation>
    <scope>NUCLEOTIDE SEQUENCE [LARGE SCALE GENOMIC DNA]</scope>
    <source>
        <strain evidence="2">cv. O-4</strain>
    </source>
</reference>
<evidence type="ECO:0000313" key="1">
    <source>
        <dbReference type="EMBL" id="OMO61588.1"/>
    </source>
</evidence>
<keyword evidence="2" id="KW-1185">Reference proteome</keyword>
<dbReference type="GO" id="GO:0016301">
    <property type="term" value="F:kinase activity"/>
    <property type="evidence" value="ECO:0007669"/>
    <property type="project" value="UniProtKB-KW"/>
</dbReference>
<protein>
    <submittedName>
        <fullName evidence="1">CAMK/CAMKL/MARK protein kinase</fullName>
    </submittedName>
</protein>
<sequence length="113" mass="13465">MDFEVASKKKKKAAKILRNQHKFGYFGMVKLPTAPKRVRGWTRMSDIWDLPKDEQKVVKSKFAFKKLDSEEFVDEETIERIKTRALEDVCGKWRAWKNELKSKYYDEDSTLEN</sequence>
<keyword evidence="1" id="KW-0418">Kinase</keyword>
<comment type="caution">
    <text evidence="1">The sequence shown here is derived from an EMBL/GenBank/DDBJ whole genome shotgun (WGS) entry which is preliminary data.</text>
</comment>
<name>A0A1R3GTY5_9ROSI</name>
<gene>
    <name evidence="1" type="ORF">COLO4_33394</name>
</gene>
<dbReference type="AlphaFoldDB" id="A0A1R3GTY5"/>
<keyword evidence="1" id="KW-0808">Transferase</keyword>
<organism evidence="1 2">
    <name type="scientific">Corchorus olitorius</name>
    <dbReference type="NCBI Taxonomy" id="93759"/>
    <lineage>
        <taxon>Eukaryota</taxon>
        <taxon>Viridiplantae</taxon>
        <taxon>Streptophyta</taxon>
        <taxon>Embryophyta</taxon>
        <taxon>Tracheophyta</taxon>
        <taxon>Spermatophyta</taxon>
        <taxon>Magnoliopsida</taxon>
        <taxon>eudicotyledons</taxon>
        <taxon>Gunneridae</taxon>
        <taxon>Pentapetalae</taxon>
        <taxon>rosids</taxon>
        <taxon>malvids</taxon>
        <taxon>Malvales</taxon>
        <taxon>Malvaceae</taxon>
        <taxon>Grewioideae</taxon>
        <taxon>Apeibeae</taxon>
        <taxon>Corchorus</taxon>
    </lineage>
</organism>